<dbReference type="Proteomes" id="UP000494252">
    <property type="component" value="Unassembled WGS sequence"/>
</dbReference>
<protein>
    <submittedName>
        <fullName evidence="1">Uncharacterized protein</fullName>
    </submittedName>
</protein>
<proteinExistence type="predicted"/>
<reference evidence="1 2" key="1">
    <citation type="submission" date="2020-04" db="EMBL/GenBank/DDBJ databases">
        <authorList>
            <person name="De Canck E."/>
        </authorList>
    </citation>
    <scope>NUCLEOTIDE SEQUENCE [LARGE SCALE GENOMIC DNA]</scope>
    <source>
        <strain evidence="1 2">LMG 27177</strain>
    </source>
</reference>
<organism evidence="1 2">
    <name type="scientific">Paraburkholderia fynbosensis</name>
    <dbReference type="NCBI Taxonomy" id="1200993"/>
    <lineage>
        <taxon>Bacteria</taxon>
        <taxon>Pseudomonadati</taxon>
        <taxon>Pseudomonadota</taxon>
        <taxon>Betaproteobacteria</taxon>
        <taxon>Burkholderiales</taxon>
        <taxon>Burkholderiaceae</taxon>
        <taxon>Paraburkholderia</taxon>
    </lineage>
</organism>
<dbReference type="RefSeq" id="WP_175158280.1">
    <property type="nucleotide sequence ID" value="NZ_CADIKI010000002.1"/>
</dbReference>
<keyword evidence="2" id="KW-1185">Reference proteome</keyword>
<name>A0A6J5FI75_9BURK</name>
<gene>
    <name evidence="1" type="ORF">LMG27177_00903</name>
</gene>
<dbReference type="AlphaFoldDB" id="A0A6J5FI75"/>
<accession>A0A6J5FI75</accession>
<evidence type="ECO:0000313" key="2">
    <source>
        <dbReference type="Proteomes" id="UP000494252"/>
    </source>
</evidence>
<dbReference type="EMBL" id="CADIKI010000002">
    <property type="protein sequence ID" value="CAB3780362.1"/>
    <property type="molecule type" value="Genomic_DNA"/>
</dbReference>
<evidence type="ECO:0000313" key="1">
    <source>
        <dbReference type="EMBL" id="CAB3780362.1"/>
    </source>
</evidence>
<sequence length="718" mass="81545">MIPYLVCKFEKPTLSNLVKECFGADFPDIFHKEQIDYIYRYLSDLSAKSVLLEFQYVDKDYLDDYSRYYVRRFSSDGHKCARLHFFSQEIDHGNLDDLLAGKGSPSFRCELQSAYLGFMVIKPLPKTFIGRTCLKRYPDSGFAGDKRMLERRYAVDLFGVDLVVDSIAFQEQDKVVSACATTAIWSALQCIPWRNVRDIPSCSEITTNAINFIDGSSNGFPNKELSNKQILRALDVEELRHHNETLTNTAQPEFFDTIRCHIDSKLPLILGVEVFARGESNSWLKQAGHAVTVVGYKANDDETVLYLHDDRLGPFAKATFVSLQDVALEVEPGWGLKLQRKNDAGQWQEAHEVLVPDSLIALSHKKVRLPYNFARNTARFIVDEYNRWLERAIEDEKSKPEAERALTSGTASHPPRLHFRLQLAEISEIRKEVLASQIQTDFSALGGPSFLSENDLDDLRDKKAAFLTASYARFQWVATFVCWGVPAFKVFFDATDIPQGDAVSGIYIENQLAARRILHIFTKYANAGSSYLENRQDYFYGSFLRRLRRPEPGLMDHLSTTYGKPRAPRYLKANELVGGEIASNDTLIRYFESVQQPLSNTFPEIVPDDENSFLIWAIAHDGALLIGKEISEKGHPSLTGFKPARIAGELKRKGNGWIINSKSGRYSKDYRNVETYLDNAVRKFESIFPSSRGEISAQHFRPELDKICAIENSTTAKK</sequence>